<name>A0AA96EPM1_9VIRU</name>
<sequence>MEVNKKRMEEFLWFLASYRCSNALDEEAISFIEKIKKMRVPHKGEFLKISLDGLEKHRGLLEFLMDKYAEKEDEEEELASASPNNYCESEHMSEAYFADNTSKYLSSFR</sequence>
<proteinExistence type="predicted"/>
<evidence type="ECO:0000313" key="2">
    <source>
        <dbReference type="EMBL" id="WNL49983.1"/>
    </source>
</evidence>
<dbReference type="EMBL" id="OR343188">
    <property type="protein sequence ID" value="WNL49983.1"/>
    <property type="molecule type" value="Genomic_DNA"/>
</dbReference>
<protein>
    <submittedName>
        <fullName evidence="2">Uncharacterized protein</fullName>
    </submittedName>
</protein>
<evidence type="ECO:0000256" key="1">
    <source>
        <dbReference type="SAM" id="Coils"/>
    </source>
</evidence>
<gene>
    <name evidence="2" type="ORF">MarFTMF_467</name>
</gene>
<organism evidence="2">
    <name type="scientific">Marseillevirus sp</name>
    <dbReference type="NCBI Taxonomy" id="2809551"/>
    <lineage>
        <taxon>Viruses</taxon>
        <taxon>Varidnaviria</taxon>
        <taxon>Bamfordvirae</taxon>
        <taxon>Nucleocytoviricota</taxon>
        <taxon>Megaviricetes</taxon>
        <taxon>Pimascovirales</taxon>
        <taxon>Pimascovirales incertae sedis</taxon>
        <taxon>Marseilleviridae</taxon>
        <taxon>Marseillevirus</taxon>
    </lineage>
</organism>
<feature type="coiled-coil region" evidence="1">
    <location>
        <begin position="54"/>
        <end position="81"/>
    </location>
</feature>
<reference evidence="2" key="1">
    <citation type="submission" date="2023-07" db="EMBL/GenBank/DDBJ databases">
        <authorList>
            <person name="Xia Y."/>
        </authorList>
    </citation>
    <scope>NUCLEOTIDE SEQUENCE</scope>
    <source>
        <strain evidence="2">F</strain>
    </source>
</reference>
<keyword evidence="1" id="KW-0175">Coiled coil</keyword>
<accession>A0AA96EPM1</accession>